<keyword evidence="2" id="KW-0808">Transferase</keyword>
<keyword evidence="1" id="KW-0963">Cytoplasm</keyword>
<dbReference type="Gene3D" id="3.40.630.70">
    <property type="entry name" value="Leucyl/phenylalanyl-tRNA-protein transferase, C-terminal domain"/>
    <property type="match status" value="1"/>
</dbReference>
<dbReference type="Gene3D" id="3.30.70.3550">
    <property type="entry name" value="Leucyl/phenylalanyl-tRNA-protein transferase, N-terminal domain"/>
    <property type="match status" value="1"/>
</dbReference>
<evidence type="ECO:0000256" key="1">
    <source>
        <dbReference type="ARBA" id="ARBA00022490"/>
    </source>
</evidence>
<name>A0A6J6V8N3_9ZZZZ</name>
<sequence length="219" mass="24717">MQPLTESRWQFLPQSEWPSDDEVVAIGADLEPDTVLYAYAHGMFPMYVDKKSRMLGWWSPLERGVIPLDGFRMTRSLRSSAQQFECTIDTAFVRVMKECATARTDGNWINQEFIDAYTTLHEMGHAHSVEVWNKNGELVGGLYGLRINGFFAGESMFHRETDASKVALMHLVDLMNLDGMQLLDTQWNTDHLSSLGCTSVPRPEYLALLAIAIVPSPIS</sequence>
<dbReference type="AlphaFoldDB" id="A0A6J6V8N3"/>
<dbReference type="InterPro" id="IPR016181">
    <property type="entry name" value="Acyl_CoA_acyltransferase"/>
</dbReference>
<accession>A0A6J6V8N3</accession>
<dbReference type="InterPro" id="IPR042203">
    <property type="entry name" value="Leu/Phe-tRNA_Trfase_C"/>
</dbReference>
<evidence type="ECO:0000313" key="4">
    <source>
        <dbReference type="EMBL" id="CAB4768114.1"/>
    </source>
</evidence>
<reference evidence="4" key="1">
    <citation type="submission" date="2020-05" db="EMBL/GenBank/DDBJ databases">
        <authorList>
            <person name="Chiriac C."/>
            <person name="Salcher M."/>
            <person name="Ghai R."/>
            <person name="Kavagutti S V."/>
        </authorList>
    </citation>
    <scope>NUCLEOTIDE SEQUENCE</scope>
</reference>
<organism evidence="4">
    <name type="scientific">freshwater metagenome</name>
    <dbReference type="NCBI Taxonomy" id="449393"/>
    <lineage>
        <taxon>unclassified sequences</taxon>
        <taxon>metagenomes</taxon>
        <taxon>ecological metagenomes</taxon>
    </lineage>
</organism>
<dbReference type="GO" id="GO:0005737">
    <property type="term" value="C:cytoplasm"/>
    <property type="evidence" value="ECO:0007669"/>
    <property type="project" value="TreeGrafter"/>
</dbReference>
<evidence type="ECO:0000256" key="3">
    <source>
        <dbReference type="ARBA" id="ARBA00023315"/>
    </source>
</evidence>
<protein>
    <submittedName>
        <fullName evidence="4">Unannotated protein</fullName>
    </submittedName>
</protein>
<keyword evidence="3" id="KW-0012">Acyltransferase</keyword>
<dbReference type="GO" id="GO:0008914">
    <property type="term" value="F:leucyl-tRNA--protein transferase activity"/>
    <property type="evidence" value="ECO:0007669"/>
    <property type="project" value="InterPro"/>
</dbReference>
<evidence type="ECO:0000256" key="2">
    <source>
        <dbReference type="ARBA" id="ARBA00022679"/>
    </source>
</evidence>
<gene>
    <name evidence="4" type="ORF">UFOPK2870_01168</name>
</gene>
<dbReference type="SUPFAM" id="SSF55729">
    <property type="entry name" value="Acyl-CoA N-acyltransferases (Nat)"/>
    <property type="match status" value="1"/>
</dbReference>
<dbReference type="Pfam" id="PF03588">
    <property type="entry name" value="Leu_Phe_trans"/>
    <property type="match status" value="1"/>
</dbReference>
<dbReference type="InterPro" id="IPR004616">
    <property type="entry name" value="Leu/Phe-tRNA_Trfase"/>
</dbReference>
<dbReference type="GO" id="GO:0030163">
    <property type="term" value="P:protein catabolic process"/>
    <property type="evidence" value="ECO:0007669"/>
    <property type="project" value="InterPro"/>
</dbReference>
<dbReference type="PANTHER" id="PTHR30098:SF2">
    <property type="entry name" value="LEUCYL_PHENYLALANYL-TRNA--PROTEIN TRANSFERASE"/>
    <property type="match status" value="1"/>
</dbReference>
<dbReference type="PANTHER" id="PTHR30098">
    <property type="entry name" value="LEUCYL/PHENYLALANYL-TRNA--PROTEIN TRANSFERASE"/>
    <property type="match status" value="1"/>
</dbReference>
<dbReference type="EMBL" id="CAEZZL010000115">
    <property type="protein sequence ID" value="CAB4768114.1"/>
    <property type="molecule type" value="Genomic_DNA"/>
</dbReference>
<dbReference type="InterPro" id="IPR042221">
    <property type="entry name" value="Leu/Phe-tRNA_Trfase_N"/>
</dbReference>
<dbReference type="NCBIfam" id="TIGR00667">
    <property type="entry name" value="aat"/>
    <property type="match status" value="1"/>
</dbReference>
<proteinExistence type="inferred from homology"/>
<dbReference type="HAMAP" id="MF_00688">
    <property type="entry name" value="Leu_Phe_trans"/>
    <property type="match status" value="1"/>
</dbReference>